<dbReference type="EMBL" id="BQNB010009712">
    <property type="protein sequence ID" value="GJS67371.1"/>
    <property type="molecule type" value="Genomic_DNA"/>
</dbReference>
<evidence type="ECO:0000313" key="2">
    <source>
        <dbReference type="EMBL" id="GJS67371.1"/>
    </source>
</evidence>
<dbReference type="InterPro" id="IPR036875">
    <property type="entry name" value="Znf_CCHC_sf"/>
</dbReference>
<evidence type="ECO:0000313" key="3">
    <source>
        <dbReference type="Proteomes" id="UP001151760"/>
    </source>
</evidence>
<keyword evidence="3" id="KW-1185">Reference proteome</keyword>
<feature type="domain" description="CCHC-type" evidence="1">
    <location>
        <begin position="60"/>
        <end position="73"/>
    </location>
</feature>
<protein>
    <submittedName>
        <fullName evidence="2">Retrovirus-related pol polyprotein from transposon TNT 1-94</fullName>
    </submittedName>
</protein>
<dbReference type="InterPro" id="IPR001878">
    <property type="entry name" value="Znf_CCHC"/>
</dbReference>
<proteinExistence type="predicted"/>
<dbReference type="Pfam" id="PF00098">
    <property type="entry name" value="zf-CCHC"/>
    <property type="match status" value="1"/>
</dbReference>
<dbReference type="Proteomes" id="UP001151760">
    <property type="component" value="Unassembled WGS sequence"/>
</dbReference>
<dbReference type="SUPFAM" id="SSF57756">
    <property type="entry name" value="Retrovirus zinc finger-like domains"/>
    <property type="match status" value="1"/>
</dbReference>
<reference evidence="2" key="2">
    <citation type="submission" date="2022-01" db="EMBL/GenBank/DDBJ databases">
        <authorList>
            <person name="Yamashiro T."/>
            <person name="Shiraishi A."/>
            <person name="Satake H."/>
            <person name="Nakayama K."/>
        </authorList>
    </citation>
    <scope>NUCLEOTIDE SEQUENCE</scope>
</reference>
<reference evidence="2" key="1">
    <citation type="journal article" date="2022" name="Int. J. Mol. Sci.">
        <title>Draft Genome of Tanacetum Coccineum: Genomic Comparison of Closely Related Tanacetum-Family Plants.</title>
        <authorList>
            <person name="Yamashiro T."/>
            <person name="Shiraishi A."/>
            <person name="Nakayama K."/>
            <person name="Satake H."/>
        </authorList>
    </citation>
    <scope>NUCLEOTIDE SEQUENCE</scope>
</reference>
<name>A0ABQ4XQN3_9ASTR</name>
<dbReference type="Gene3D" id="4.10.60.10">
    <property type="entry name" value="Zinc finger, CCHC-type"/>
    <property type="match status" value="1"/>
</dbReference>
<gene>
    <name evidence="2" type="ORF">Tco_0681935</name>
</gene>
<comment type="caution">
    <text evidence="2">The sequence shown here is derived from an EMBL/GenBank/DDBJ whole genome shotgun (WGS) entry which is preliminary data.</text>
</comment>
<sequence>MHRQSCKPEYEYEARKDICRRWSERLSRMEFRIQNGNGNVVAARDKGNGNRKNGNQVRYYNCRGMGHIVRNCTVRPRRRDVVIFRLVADCSMGRSRDPTQARV</sequence>
<accession>A0ABQ4XQN3</accession>
<evidence type="ECO:0000259" key="1">
    <source>
        <dbReference type="Pfam" id="PF00098"/>
    </source>
</evidence>
<organism evidence="2 3">
    <name type="scientific">Tanacetum coccineum</name>
    <dbReference type="NCBI Taxonomy" id="301880"/>
    <lineage>
        <taxon>Eukaryota</taxon>
        <taxon>Viridiplantae</taxon>
        <taxon>Streptophyta</taxon>
        <taxon>Embryophyta</taxon>
        <taxon>Tracheophyta</taxon>
        <taxon>Spermatophyta</taxon>
        <taxon>Magnoliopsida</taxon>
        <taxon>eudicotyledons</taxon>
        <taxon>Gunneridae</taxon>
        <taxon>Pentapetalae</taxon>
        <taxon>asterids</taxon>
        <taxon>campanulids</taxon>
        <taxon>Asterales</taxon>
        <taxon>Asteraceae</taxon>
        <taxon>Asteroideae</taxon>
        <taxon>Anthemideae</taxon>
        <taxon>Anthemidinae</taxon>
        <taxon>Tanacetum</taxon>
    </lineage>
</organism>